<accession>A0A6J6XU81</accession>
<gene>
    <name evidence="1" type="ORF">UFOPK3024_00579</name>
</gene>
<reference evidence="1" key="1">
    <citation type="submission" date="2020-05" db="EMBL/GenBank/DDBJ databases">
        <authorList>
            <person name="Chiriac C."/>
            <person name="Salcher M."/>
            <person name="Ghai R."/>
            <person name="Kavagutti S V."/>
        </authorList>
    </citation>
    <scope>NUCLEOTIDE SEQUENCE</scope>
</reference>
<evidence type="ECO:0000313" key="1">
    <source>
        <dbReference type="EMBL" id="CAB4800542.1"/>
    </source>
</evidence>
<name>A0A6J6XU81_9ZZZZ</name>
<dbReference type="EMBL" id="CAFAAK010000104">
    <property type="protein sequence ID" value="CAB4800542.1"/>
    <property type="molecule type" value="Genomic_DNA"/>
</dbReference>
<organism evidence="1">
    <name type="scientific">freshwater metagenome</name>
    <dbReference type="NCBI Taxonomy" id="449393"/>
    <lineage>
        <taxon>unclassified sequences</taxon>
        <taxon>metagenomes</taxon>
        <taxon>ecological metagenomes</taxon>
    </lineage>
</organism>
<proteinExistence type="predicted"/>
<dbReference type="AlphaFoldDB" id="A0A6J6XU81"/>
<sequence length="111" mass="12537">METISFIVFRWRVAITLGGNRVNDDRTRETLGAFEGSFQSLHIVPINGTDVLQTQIFKHSLRRNDVLDALFHAMQGFVDRRAHRHLLQPLASPIKEAFITTSGAQCSQMVS</sequence>
<protein>
    <submittedName>
        <fullName evidence="1">Unannotated protein</fullName>
    </submittedName>
</protein>